<evidence type="ECO:0000313" key="1">
    <source>
        <dbReference type="EMBL" id="KAJ2985267.1"/>
    </source>
</evidence>
<keyword evidence="2" id="KW-1185">Reference proteome</keyword>
<proteinExistence type="predicted"/>
<evidence type="ECO:0000313" key="2">
    <source>
        <dbReference type="Proteomes" id="UP001144978"/>
    </source>
</evidence>
<organism evidence="1 2">
    <name type="scientific">Trametes sanguinea</name>
    <dbReference type="NCBI Taxonomy" id="158606"/>
    <lineage>
        <taxon>Eukaryota</taxon>
        <taxon>Fungi</taxon>
        <taxon>Dikarya</taxon>
        <taxon>Basidiomycota</taxon>
        <taxon>Agaricomycotina</taxon>
        <taxon>Agaricomycetes</taxon>
        <taxon>Polyporales</taxon>
        <taxon>Polyporaceae</taxon>
        <taxon>Trametes</taxon>
    </lineage>
</organism>
<dbReference type="EMBL" id="JANSHE010003621">
    <property type="protein sequence ID" value="KAJ2985267.1"/>
    <property type="molecule type" value="Genomic_DNA"/>
</dbReference>
<protein>
    <submittedName>
        <fullName evidence="1">Uncharacterized protein</fullName>
    </submittedName>
</protein>
<name>A0ACC1P278_9APHY</name>
<gene>
    <name evidence="1" type="ORF">NUW54_g10204</name>
</gene>
<reference evidence="1" key="1">
    <citation type="submission" date="2022-08" db="EMBL/GenBank/DDBJ databases">
        <title>Genome Sequence of Pycnoporus sanguineus.</title>
        <authorList>
            <person name="Buettner E."/>
        </authorList>
    </citation>
    <scope>NUCLEOTIDE SEQUENCE</scope>
    <source>
        <strain evidence="1">CG-C14</strain>
    </source>
</reference>
<dbReference type="Proteomes" id="UP001144978">
    <property type="component" value="Unassembled WGS sequence"/>
</dbReference>
<comment type="caution">
    <text evidence="1">The sequence shown here is derived from an EMBL/GenBank/DDBJ whole genome shotgun (WGS) entry which is preliminary data.</text>
</comment>
<accession>A0ACC1P278</accession>
<sequence>MRSVWSRCAWASPASCPPIVVNPPPAASDTAPPSATTPNRSRRKRSQNKGSSSSIASKKSPSSESSSSLQRAEKSPVVAKDLPPHLAPPPPPETPSFDIKHNIDALVERVRAVAMDRPHTPGSHIDWAGDEDDSLPDLDDWGVPNVNDKSNATSSASAQADLISPILADALKPLPNLEFGSPRPATGTFVKSEDSDHTPRGEPEAKNAKEGAHVDGSLAKNTESTKSGSGPGGQKTANAHVNDREDKSQAPKLPEKPRAPLHPSLPPKPVATMGDAPKRGSRRPSIPAVKTGDAVPAEESAKSSAIASADAPKPDEPVDRDESPKESSPEREGLAASMHAPKPSAIVCTEPHSRRIRPLPSIRRTAARTRSDVRMASGIHSIPRMVLSPMGSTRSSNADRTETVSTTLGRTLRRRQVPGRRQRVRVEATRGLLSRASRSRSWRVA</sequence>